<dbReference type="InterPro" id="IPR012675">
    <property type="entry name" value="Beta-grasp_dom_sf"/>
</dbReference>
<dbReference type="SUPFAM" id="SSF54285">
    <property type="entry name" value="MoaD/ThiS"/>
    <property type="match status" value="1"/>
</dbReference>
<accession>A0A2C6MED2</accession>
<dbReference type="Proteomes" id="UP000222564">
    <property type="component" value="Unassembled WGS sequence"/>
</dbReference>
<evidence type="ECO:0000313" key="1">
    <source>
        <dbReference type="EMBL" id="PHJ37985.1"/>
    </source>
</evidence>
<dbReference type="AlphaFoldDB" id="A0A2C6MED2"/>
<reference evidence="1 2" key="1">
    <citation type="submission" date="2013-09" db="EMBL/GenBank/DDBJ databases">
        <title>Biodegradation of hydrocarbons in the deep terrestrial subsurface : characterization of a microbial consortium composed of two Desulfotomaculum species originating from a deep geological formation.</title>
        <authorList>
            <person name="Aullo T."/>
            <person name="Berlendis S."/>
            <person name="Lascourreges J.-F."/>
            <person name="Dessort D."/>
            <person name="Saint-Laurent S."/>
            <person name="Schraauwers B."/>
            <person name="Mas J."/>
            <person name="Magot M."/>
            <person name="Ranchou-Peyruse A."/>
        </authorList>
    </citation>
    <scope>NUCLEOTIDE SEQUENCE [LARGE SCALE GENOMIC DNA]</scope>
    <source>
        <strain evidence="1 2">Bs107</strain>
    </source>
</reference>
<name>A0A2C6MED2_9FIRM</name>
<evidence type="ECO:0000313" key="2">
    <source>
        <dbReference type="Proteomes" id="UP000222564"/>
    </source>
</evidence>
<keyword evidence="2" id="KW-1185">Reference proteome</keyword>
<dbReference type="InterPro" id="IPR016155">
    <property type="entry name" value="Mopterin_synth/thiamin_S_b"/>
</dbReference>
<dbReference type="EMBL" id="AWQQ01000067">
    <property type="protein sequence ID" value="PHJ37985.1"/>
    <property type="molecule type" value="Genomic_DNA"/>
</dbReference>
<sequence length="77" mass="8417">MQVKVRVTGLLTEYFPAGKGVLPVSMDKPLTVKEILQQIKVNHELVMTVVVSGQRRDLSYVPQDGEEIVLISPLAGG</sequence>
<organism evidence="1 2">
    <name type="scientific">Desulforamulus profundi</name>
    <dbReference type="NCBI Taxonomy" id="1383067"/>
    <lineage>
        <taxon>Bacteria</taxon>
        <taxon>Bacillati</taxon>
        <taxon>Bacillota</taxon>
        <taxon>Clostridia</taxon>
        <taxon>Eubacteriales</taxon>
        <taxon>Peptococcaceae</taxon>
        <taxon>Desulforamulus</taxon>
    </lineage>
</organism>
<protein>
    <submittedName>
        <fullName evidence="1">Uncharacterized protein</fullName>
    </submittedName>
</protein>
<dbReference type="OrthoDB" id="1787198at2"/>
<gene>
    <name evidence="1" type="ORF">P378_12955</name>
</gene>
<proteinExistence type="predicted"/>
<comment type="caution">
    <text evidence="1">The sequence shown here is derived from an EMBL/GenBank/DDBJ whole genome shotgun (WGS) entry which is preliminary data.</text>
</comment>
<dbReference type="Gene3D" id="3.10.20.30">
    <property type="match status" value="1"/>
</dbReference>